<keyword evidence="1" id="KW-0732">Signal</keyword>
<proteinExistence type="predicted"/>
<evidence type="ECO:0000256" key="1">
    <source>
        <dbReference type="SAM" id="SignalP"/>
    </source>
</evidence>
<evidence type="ECO:0000313" key="2">
    <source>
        <dbReference type="Proteomes" id="UP000887566"/>
    </source>
</evidence>
<accession>A0A914VID2</accession>
<evidence type="ECO:0000313" key="3">
    <source>
        <dbReference type="WBParaSite" id="PSAMB.scaffold1939size26540.g15675.t1"/>
    </source>
</evidence>
<dbReference type="AlphaFoldDB" id="A0A914VID2"/>
<dbReference type="Proteomes" id="UP000887566">
    <property type="component" value="Unplaced"/>
</dbReference>
<feature type="chain" id="PRO_5037617224" evidence="1">
    <location>
        <begin position="20"/>
        <end position="185"/>
    </location>
</feature>
<keyword evidence="2" id="KW-1185">Reference proteome</keyword>
<sequence length="185" mass="18998">MARLFQSALLLFIFSFSYADLYCSQNWYGGCDDRGCGGRCQRVGLGDCVCGAGLGVGTYGSYGAYGLPAQPPIVPALTTSGEGSAWGCVSSGYSGCTNNGGCRGRCFNAGIVPNNVCQCQTNSFPGYVNRGLSYGGSTTGGCVSQGINGCVSEGCLGRCVNSGIPPNNICYCEYGYGNGFGLGRK</sequence>
<name>A0A914VID2_9BILA</name>
<feature type="signal peptide" evidence="1">
    <location>
        <begin position="1"/>
        <end position="19"/>
    </location>
</feature>
<reference evidence="3" key="1">
    <citation type="submission" date="2022-11" db="UniProtKB">
        <authorList>
            <consortium name="WormBaseParasite"/>
        </authorList>
    </citation>
    <scope>IDENTIFICATION</scope>
</reference>
<protein>
    <submittedName>
        <fullName evidence="3">Uncharacterized protein</fullName>
    </submittedName>
</protein>
<dbReference type="WBParaSite" id="PSAMB.scaffold1939size26540.g15675.t1">
    <property type="protein sequence ID" value="PSAMB.scaffold1939size26540.g15675.t1"/>
    <property type="gene ID" value="PSAMB.scaffold1939size26540.g15675"/>
</dbReference>
<organism evidence="2 3">
    <name type="scientific">Plectus sambesii</name>
    <dbReference type="NCBI Taxonomy" id="2011161"/>
    <lineage>
        <taxon>Eukaryota</taxon>
        <taxon>Metazoa</taxon>
        <taxon>Ecdysozoa</taxon>
        <taxon>Nematoda</taxon>
        <taxon>Chromadorea</taxon>
        <taxon>Plectida</taxon>
        <taxon>Plectina</taxon>
        <taxon>Plectoidea</taxon>
        <taxon>Plectidae</taxon>
        <taxon>Plectus</taxon>
    </lineage>
</organism>